<protein>
    <recommendedName>
        <fullName evidence="3">N-acetyltransferase domain-containing protein</fullName>
    </recommendedName>
</protein>
<organism evidence="4 5">
    <name type="scientific">Hymenobacter saemangeumensis</name>
    <dbReference type="NCBI Taxonomy" id="1084522"/>
    <lineage>
        <taxon>Bacteria</taxon>
        <taxon>Pseudomonadati</taxon>
        <taxon>Bacteroidota</taxon>
        <taxon>Cytophagia</taxon>
        <taxon>Cytophagales</taxon>
        <taxon>Hymenobacteraceae</taxon>
        <taxon>Hymenobacter</taxon>
    </lineage>
</organism>
<keyword evidence="2" id="KW-0012">Acyltransferase</keyword>
<dbReference type="PANTHER" id="PTHR43877:SF2">
    <property type="entry name" value="AMINOALKYLPHOSPHONATE N-ACETYLTRANSFERASE-RELATED"/>
    <property type="match status" value="1"/>
</dbReference>
<dbReference type="PANTHER" id="PTHR43877">
    <property type="entry name" value="AMINOALKYLPHOSPHONATE N-ACETYLTRANSFERASE-RELATED-RELATED"/>
    <property type="match status" value="1"/>
</dbReference>
<dbReference type="InterPro" id="IPR050832">
    <property type="entry name" value="Bact_Acetyltransf"/>
</dbReference>
<evidence type="ECO:0000313" key="5">
    <source>
        <dbReference type="Proteomes" id="UP001501153"/>
    </source>
</evidence>
<accession>A0ABP8ISF0</accession>
<evidence type="ECO:0000259" key="3">
    <source>
        <dbReference type="PROSITE" id="PS51186"/>
    </source>
</evidence>
<dbReference type="PROSITE" id="PS51186">
    <property type="entry name" value="GNAT"/>
    <property type="match status" value="1"/>
</dbReference>
<evidence type="ECO:0000313" key="4">
    <source>
        <dbReference type="EMBL" id="GAA4370435.1"/>
    </source>
</evidence>
<feature type="domain" description="N-acetyltransferase" evidence="3">
    <location>
        <begin position="99"/>
        <end position="236"/>
    </location>
</feature>
<sequence>MGGKLEKLPWDSQWLGLPVARYVADAGTMAEAQAAAKEAREGGIRLLYLVMPPHSREEVSGIQALGARLLDEKLSYVMALVAERPVELPHGLVLQKVKAPVSPLEELAIQSGAYSRFRLDARIGPAAFEALYRRWLHQSVEKGDVWTIQSAGKELGLLALGQRGTMLSIELLAVAPPARRRRLGRLLVACAAREARQQGLDGLQVVTQGANEPARRLYESCGFELARTEYVYHWWL</sequence>
<dbReference type="RefSeq" id="WP_345238409.1">
    <property type="nucleotide sequence ID" value="NZ_BAABGZ010000082.1"/>
</dbReference>
<evidence type="ECO:0000256" key="1">
    <source>
        <dbReference type="ARBA" id="ARBA00022679"/>
    </source>
</evidence>
<keyword evidence="5" id="KW-1185">Reference proteome</keyword>
<dbReference type="EMBL" id="BAABGZ010000082">
    <property type="protein sequence ID" value="GAA4370435.1"/>
    <property type="molecule type" value="Genomic_DNA"/>
</dbReference>
<proteinExistence type="predicted"/>
<comment type="caution">
    <text evidence="4">The sequence shown here is derived from an EMBL/GenBank/DDBJ whole genome shotgun (WGS) entry which is preliminary data.</text>
</comment>
<dbReference type="Pfam" id="PF00583">
    <property type="entry name" value="Acetyltransf_1"/>
    <property type="match status" value="1"/>
</dbReference>
<gene>
    <name evidence="4" type="ORF">GCM10023185_44880</name>
</gene>
<dbReference type="InterPro" id="IPR016181">
    <property type="entry name" value="Acyl_CoA_acyltransferase"/>
</dbReference>
<dbReference type="Proteomes" id="UP001501153">
    <property type="component" value="Unassembled WGS sequence"/>
</dbReference>
<dbReference type="SUPFAM" id="SSF55729">
    <property type="entry name" value="Acyl-CoA N-acyltransferases (Nat)"/>
    <property type="match status" value="1"/>
</dbReference>
<reference evidence="5" key="1">
    <citation type="journal article" date="2019" name="Int. J. Syst. Evol. Microbiol.">
        <title>The Global Catalogue of Microorganisms (GCM) 10K type strain sequencing project: providing services to taxonomists for standard genome sequencing and annotation.</title>
        <authorList>
            <consortium name="The Broad Institute Genomics Platform"/>
            <consortium name="The Broad Institute Genome Sequencing Center for Infectious Disease"/>
            <person name="Wu L."/>
            <person name="Ma J."/>
        </authorList>
    </citation>
    <scope>NUCLEOTIDE SEQUENCE [LARGE SCALE GENOMIC DNA]</scope>
    <source>
        <strain evidence="5">JCM 17923</strain>
    </source>
</reference>
<dbReference type="InterPro" id="IPR000182">
    <property type="entry name" value="GNAT_dom"/>
</dbReference>
<dbReference type="Gene3D" id="3.40.630.30">
    <property type="match status" value="1"/>
</dbReference>
<name>A0ABP8ISF0_9BACT</name>
<keyword evidence="1" id="KW-0808">Transferase</keyword>
<evidence type="ECO:0000256" key="2">
    <source>
        <dbReference type="ARBA" id="ARBA00023315"/>
    </source>
</evidence>